<keyword evidence="3" id="KW-1185">Reference proteome</keyword>
<evidence type="ECO:0008006" key="4">
    <source>
        <dbReference type="Google" id="ProtNLM"/>
    </source>
</evidence>
<accession>A0A423XFK5</accession>
<proteinExistence type="predicted"/>
<protein>
    <recommendedName>
        <fullName evidence="4">Small secreted protein</fullName>
    </recommendedName>
</protein>
<evidence type="ECO:0000313" key="3">
    <source>
        <dbReference type="Proteomes" id="UP000285146"/>
    </source>
</evidence>
<feature type="chain" id="PRO_5019296738" description="Small secreted protein" evidence="1">
    <location>
        <begin position="20"/>
        <end position="180"/>
    </location>
</feature>
<dbReference type="OrthoDB" id="3223416at2759"/>
<organism evidence="2 3">
    <name type="scientific">Cytospora leucostoma</name>
    <dbReference type="NCBI Taxonomy" id="1230097"/>
    <lineage>
        <taxon>Eukaryota</taxon>
        <taxon>Fungi</taxon>
        <taxon>Dikarya</taxon>
        <taxon>Ascomycota</taxon>
        <taxon>Pezizomycotina</taxon>
        <taxon>Sordariomycetes</taxon>
        <taxon>Sordariomycetidae</taxon>
        <taxon>Diaporthales</taxon>
        <taxon>Cytosporaceae</taxon>
        <taxon>Cytospora</taxon>
    </lineage>
</organism>
<dbReference type="InParanoid" id="A0A423XFK5"/>
<dbReference type="EMBL" id="LKEB01000011">
    <property type="protein sequence ID" value="ROW14979.1"/>
    <property type="molecule type" value="Genomic_DNA"/>
</dbReference>
<evidence type="ECO:0000256" key="1">
    <source>
        <dbReference type="SAM" id="SignalP"/>
    </source>
</evidence>
<comment type="caution">
    <text evidence="2">The sequence shown here is derived from an EMBL/GenBank/DDBJ whole genome shotgun (WGS) entry which is preliminary data.</text>
</comment>
<feature type="signal peptide" evidence="1">
    <location>
        <begin position="1"/>
        <end position="19"/>
    </location>
</feature>
<dbReference type="AlphaFoldDB" id="A0A423XFK5"/>
<evidence type="ECO:0000313" key="2">
    <source>
        <dbReference type="EMBL" id="ROW14979.1"/>
    </source>
</evidence>
<dbReference type="Proteomes" id="UP000285146">
    <property type="component" value="Unassembled WGS sequence"/>
</dbReference>
<gene>
    <name evidence="2" type="ORF">VPNG_03465</name>
</gene>
<reference evidence="2 3" key="1">
    <citation type="submission" date="2015-09" db="EMBL/GenBank/DDBJ databases">
        <title>Host preference determinants of Valsa canker pathogens revealed by comparative genomics.</title>
        <authorList>
            <person name="Yin Z."/>
            <person name="Huang L."/>
        </authorList>
    </citation>
    <scope>NUCLEOTIDE SEQUENCE [LARGE SCALE GENOMIC DNA]</scope>
    <source>
        <strain evidence="2 3">SXYLt</strain>
    </source>
</reference>
<sequence length="180" mass="18330">MELIRIMTVVAILASATAALNLNITAIGASNGSSTLECWQLEEAFSVSSVPGVTGSASALLGDTANITVTVLPAAFDGGLHNAPLNQWVAFVSGLAHISLPNNASSNAYVEGGEFGLIFASDTADLSTKGHRTVYPGNTETVALIIPTKDGLVPNHTTVHNGPCTADDGIGLRGLSIASE</sequence>
<name>A0A423XFK5_9PEZI</name>
<keyword evidence="1" id="KW-0732">Signal</keyword>